<dbReference type="KEGG" id="cjap:GWK36_08600"/>
<evidence type="ECO:0000256" key="1">
    <source>
        <dbReference type="ARBA" id="ARBA00004141"/>
    </source>
</evidence>
<feature type="transmembrane region" description="Helical" evidence="8">
    <location>
        <begin position="576"/>
        <end position="599"/>
    </location>
</feature>
<keyword evidence="10" id="KW-1185">Reference proteome</keyword>
<feature type="transmembrane region" description="Helical" evidence="8">
    <location>
        <begin position="549"/>
        <end position="570"/>
    </location>
</feature>
<evidence type="ECO:0000256" key="2">
    <source>
        <dbReference type="ARBA" id="ARBA00009904"/>
    </source>
</evidence>
<evidence type="ECO:0000313" key="10">
    <source>
        <dbReference type="Proteomes" id="UP000502699"/>
    </source>
</evidence>
<proteinExistence type="inferred from homology"/>
<keyword evidence="3" id="KW-0813">Transport</keyword>
<accession>A0A6G7VDT7</accession>
<dbReference type="PANTHER" id="PTHR11629">
    <property type="entry name" value="VACUOLAR PROTON ATPASES"/>
    <property type="match status" value="1"/>
</dbReference>
<evidence type="ECO:0000256" key="6">
    <source>
        <dbReference type="ARBA" id="ARBA00023065"/>
    </source>
</evidence>
<dbReference type="GO" id="GO:0033179">
    <property type="term" value="C:proton-transporting V-type ATPase, V0 domain"/>
    <property type="evidence" value="ECO:0007669"/>
    <property type="project" value="InterPro"/>
</dbReference>
<gene>
    <name evidence="9" type="ORF">GWK36_08600</name>
</gene>
<dbReference type="AlphaFoldDB" id="A0A6G7VDT7"/>
<keyword evidence="4 8" id="KW-0812">Transmembrane</keyword>
<dbReference type="Pfam" id="PF01496">
    <property type="entry name" value="V_ATPase_I"/>
    <property type="match status" value="2"/>
</dbReference>
<dbReference type="GO" id="GO:0016471">
    <property type="term" value="C:vacuolar proton-transporting V-type ATPase complex"/>
    <property type="evidence" value="ECO:0007669"/>
    <property type="project" value="TreeGrafter"/>
</dbReference>
<dbReference type="GO" id="GO:0007035">
    <property type="term" value="P:vacuolar acidification"/>
    <property type="evidence" value="ECO:0007669"/>
    <property type="project" value="TreeGrafter"/>
</dbReference>
<feature type="transmembrane region" description="Helical" evidence="8">
    <location>
        <begin position="497"/>
        <end position="517"/>
    </location>
</feature>
<keyword evidence="5 8" id="KW-1133">Transmembrane helix</keyword>
<evidence type="ECO:0000256" key="7">
    <source>
        <dbReference type="ARBA" id="ARBA00023136"/>
    </source>
</evidence>
<feature type="transmembrane region" description="Helical" evidence="8">
    <location>
        <begin position="434"/>
        <end position="456"/>
    </location>
</feature>
<dbReference type="GO" id="GO:0046961">
    <property type="term" value="F:proton-transporting ATPase activity, rotational mechanism"/>
    <property type="evidence" value="ECO:0007669"/>
    <property type="project" value="InterPro"/>
</dbReference>
<dbReference type="PANTHER" id="PTHR11629:SF63">
    <property type="entry name" value="V-TYPE PROTON ATPASE SUBUNIT A"/>
    <property type="match status" value="1"/>
</dbReference>
<reference evidence="10" key="1">
    <citation type="submission" date="2020-01" db="EMBL/GenBank/DDBJ databases">
        <title>Caldichromatium gen. nov., sp. nov., a thermophilic purple sulfur bacterium member of the family Chromatiaceae isolated from Nakabusa hot spring, Japan.</title>
        <authorList>
            <person name="Saini M.K."/>
            <person name="Hanada S."/>
            <person name="Tank M."/>
        </authorList>
    </citation>
    <scope>NUCLEOTIDE SEQUENCE [LARGE SCALE GENOMIC DNA]</scope>
    <source>
        <strain evidence="10">No.7</strain>
    </source>
</reference>
<sequence>MLRPRPMKHVRLLVLSEDLARAVLALAEVQCFHPDPRPPEDESLVADPGQRFREVYHLARARLDKIAQLIQFPPPSTLEPLHAVELDAIERLNVWLGQLWDEVSGYEEDFRRIADEERLIQDQRTALQDFAQLNIDLALLRARTRFLRIHVGLVPRENLRQLADALSLTDSLVHVYLERGEQAHVVIVGPNEPEDTSLDAVLNAAGFQALPIPEGLDRAPAELEREFTARLADLAEQRSRLNKTLHRWSEPLRPRLSEAERILTLAAPFVGLDDAVRSRGHIARLAGWVPTSALPELRQRLDVVLGGIYDLTLRDPAPQERSLVPTVPVKNRLLAPFAMLVRQYGIPAYGEIDPTPLFAASFLLMFGSMFGDLGQGAVIALTAFGLRRRLGRFWPFGLLAGFSSMGFGALYGSIFGYEELLPALWMSPLQDPLLMLTLALAWGVCFIVTACLIAIYNRLANGQGREALFGQHGVLNLVFYLALVAGAVQVAGGQGLGTFPSILALLSLGGLAGYAWHHQQQAPLGERVLVVAIETLETLISYVSNTLSFLRVAAFSLNHVALSIAVFTLADMMGTFGSVLTIILGNLFVLVLEGGIVMIQVMRLEYYEGFSRYFVGTGLAFRPIRLGGESS</sequence>
<feature type="transmembrane region" description="Helical" evidence="8">
    <location>
        <begin position="468"/>
        <end position="491"/>
    </location>
</feature>
<dbReference type="InterPro" id="IPR002490">
    <property type="entry name" value="V-ATPase_116kDa_su"/>
</dbReference>
<evidence type="ECO:0000313" key="9">
    <source>
        <dbReference type="EMBL" id="QIK38036.1"/>
    </source>
</evidence>
<name>A0A6G7VDT7_9GAMM</name>
<keyword evidence="6" id="KW-0406">Ion transport</keyword>
<feature type="transmembrane region" description="Helical" evidence="8">
    <location>
        <begin position="357"/>
        <end position="381"/>
    </location>
</feature>
<evidence type="ECO:0000256" key="4">
    <source>
        <dbReference type="ARBA" id="ARBA00022692"/>
    </source>
</evidence>
<evidence type="ECO:0000256" key="8">
    <source>
        <dbReference type="SAM" id="Phobius"/>
    </source>
</evidence>
<organism evidence="9 10">
    <name type="scientific">Caldichromatium japonicum</name>
    <dbReference type="NCBI Taxonomy" id="2699430"/>
    <lineage>
        <taxon>Bacteria</taxon>
        <taxon>Pseudomonadati</taxon>
        <taxon>Pseudomonadota</taxon>
        <taxon>Gammaproteobacteria</taxon>
        <taxon>Chromatiales</taxon>
        <taxon>Chromatiaceae</taxon>
        <taxon>Caldichromatium</taxon>
    </lineage>
</organism>
<dbReference type="GO" id="GO:0051117">
    <property type="term" value="F:ATPase binding"/>
    <property type="evidence" value="ECO:0007669"/>
    <property type="project" value="TreeGrafter"/>
</dbReference>
<feature type="transmembrane region" description="Helical" evidence="8">
    <location>
        <begin position="393"/>
        <end position="414"/>
    </location>
</feature>
<keyword evidence="7 8" id="KW-0472">Membrane</keyword>
<protein>
    <submittedName>
        <fullName evidence="9">ATPase</fullName>
    </submittedName>
</protein>
<comment type="similarity">
    <text evidence="2">Belongs to the V-ATPase 116 kDa subunit family.</text>
</comment>
<dbReference type="EMBL" id="CP048029">
    <property type="protein sequence ID" value="QIK38036.1"/>
    <property type="molecule type" value="Genomic_DNA"/>
</dbReference>
<comment type="subcellular location">
    <subcellularLocation>
        <location evidence="1">Membrane</location>
        <topology evidence="1">Multi-pass membrane protein</topology>
    </subcellularLocation>
</comment>
<dbReference type="Proteomes" id="UP000502699">
    <property type="component" value="Chromosome"/>
</dbReference>
<evidence type="ECO:0000256" key="5">
    <source>
        <dbReference type="ARBA" id="ARBA00022989"/>
    </source>
</evidence>
<evidence type="ECO:0000256" key="3">
    <source>
        <dbReference type="ARBA" id="ARBA00022448"/>
    </source>
</evidence>